<keyword evidence="2" id="KW-1185">Reference proteome</keyword>
<proteinExistence type="predicted"/>
<protein>
    <submittedName>
        <fullName evidence="1">Uncharacterized protein</fullName>
    </submittedName>
</protein>
<dbReference type="Proteomes" id="UP001476798">
    <property type="component" value="Unassembled WGS sequence"/>
</dbReference>
<evidence type="ECO:0000313" key="1">
    <source>
        <dbReference type="EMBL" id="MEQ2190290.1"/>
    </source>
</evidence>
<accession>A0ABV0Q3B5</accession>
<reference evidence="1 2" key="1">
    <citation type="submission" date="2021-06" db="EMBL/GenBank/DDBJ databases">
        <authorList>
            <person name="Palmer J.M."/>
        </authorList>
    </citation>
    <scope>NUCLEOTIDE SEQUENCE [LARGE SCALE GENOMIC DNA]</scope>
    <source>
        <strain evidence="1 2">GA_2019</strain>
        <tissue evidence="1">Muscle</tissue>
    </source>
</reference>
<name>A0ABV0Q3B5_9TELE</name>
<dbReference type="EMBL" id="JAHRIO010098261">
    <property type="protein sequence ID" value="MEQ2190290.1"/>
    <property type="molecule type" value="Genomic_DNA"/>
</dbReference>
<evidence type="ECO:0000313" key="2">
    <source>
        <dbReference type="Proteomes" id="UP001476798"/>
    </source>
</evidence>
<sequence length="107" mass="12021">VNFTSENVVMCFNGYYDPENKGDCLVRPGAVRVEFYIFDRDPYNENLFGENLPSISNALECELEFSNYLVIFWEANFGSQAALLVAIGSEGTAVSQPVFCKYKISHS</sequence>
<comment type="caution">
    <text evidence="1">The sequence shown here is derived from an EMBL/GenBank/DDBJ whole genome shotgun (WGS) entry which is preliminary data.</text>
</comment>
<gene>
    <name evidence="1" type="ORF">GOODEAATRI_034239</name>
</gene>
<organism evidence="1 2">
    <name type="scientific">Goodea atripinnis</name>
    <dbReference type="NCBI Taxonomy" id="208336"/>
    <lineage>
        <taxon>Eukaryota</taxon>
        <taxon>Metazoa</taxon>
        <taxon>Chordata</taxon>
        <taxon>Craniata</taxon>
        <taxon>Vertebrata</taxon>
        <taxon>Euteleostomi</taxon>
        <taxon>Actinopterygii</taxon>
        <taxon>Neopterygii</taxon>
        <taxon>Teleostei</taxon>
        <taxon>Neoteleostei</taxon>
        <taxon>Acanthomorphata</taxon>
        <taxon>Ovalentaria</taxon>
        <taxon>Atherinomorphae</taxon>
        <taxon>Cyprinodontiformes</taxon>
        <taxon>Goodeidae</taxon>
        <taxon>Goodea</taxon>
    </lineage>
</organism>
<feature type="non-terminal residue" evidence="1">
    <location>
        <position position="1"/>
    </location>
</feature>